<dbReference type="InterPro" id="IPR011006">
    <property type="entry name" value="CheY-like_superfamily"/>
</dbReference>
<dbReference type="CDD" id="cd00009">
    <property type="entry name" value="AAA"/>
    <property type="match status" value="1"/>
</dbReference>
<dbReference type="Pfam" id="PF00072">
    <property type="entry name" value="Response_reg"/>
    <property type="match status" value="1"/>
</dbReference>
<feature type="domain" description="Sigma-54 factor interaction" evidence="6">
    <location>
        <begin position="151"/>
        <end position="380"/>
    </location>
</feature>
<dbReference type="Pfam" id="PF25601">
    <property type="entry name" value="AAA_lid_14"/>
    <property type="match status" value="1"/>
</dbReference>
<evidence type="ECO:0000256" key="5">
    <source>
        <dbReference type="PROSITE-ProRule" id="PRU00169"/>
    </source>
</evidence>
<dbReference type="PROSITE" id="PS50045">
    <property type="entry name" value="SIGMA54_INTERACT_4"/>
    <property type="match status" value="1"/>
</dbReference>
<dbReference type="InterPro" id="IPR025662">
    <property type="entry name" value="Sigma_54_int_dom_ATP-bd_1"/>
</dbReference>
<dbReference type="InterPro" id="IPR003593">
    <property type="entry name" value="AAA+_ATPase"/>
</dbReference>
<dbReference type="Proteomes" id="UP001302274">
    <property type="component" value="Unassembled WGS sequence"/>
</dbReference>
<evidence type="ECO:0000256" key="2">
    <source>
        <dbReference type="ARBA" id="ARBA00022840"/>
    </source>
</evidence>
<dbReference type="InterPro" id="IPR001789">
    <property type="entry name" value="Sig_transdc_resp-reg_receiver"/>
</dbReference>
<keyword evidence="5" id="KW-0597">Phosphoprotein</keyword>
<dbReference type="Pfam" id="PF00158">
    <property type="entry name" value="Sigma54_activat"/>
    <property type="match status" value="1"/>
</dbReference>
<evidence type="ECO:0000313" key="8">
    <source>
        <dbReference type="EMBL" id="MEA9355721.1"/>
    </source>
</evidence>
<protein>
    <submittedName>
        <fullName evidence="8">Sigma-54 dependent transcriptional regulator</fullName>
    </submittedName>
</protein>
<keyword evidence="9" id="KW-1185">Reference proteome</keyword>
<dbReference type="SMART" id="SM00382">
    <property type="entry name" value="AAA"/>
    <property type="match status" value="1"/>
</dbReference>
<evidence type="ECO:0000313" key="9">
    <source>
        <dbReference type="Proteomes" id="UP001302274"/>
    </source>
</evidence>
<dbReference type="RefSeq" id="WP_323575349.1">
    <property type="nucleotide sequence ID" value="NZ_JAYGJQ010000001.1"/>
</dbReference>
<dbReference type="SUPFAM" id="SSF52540">
    <property type="entry name" value="P-loop containing nucleoside triphosphate hydrolases"/>
    <property type="match status" value="1"/>
</dbReference>
<feature type="modified residue" description="4-aspartylphosphate" evidence="5">
    <location>
        <position position="59"/>
    </location>
</feature>
<keyword evidence="4" id="KW-0804">Transcription</keyword>
<dbReference type="InterPro" id="IPR009057">
    <property type="entry name" value="Homeodomain-like_sf"/>
</dbReference>
<evidence type="ECO:0000256" key="4">
    <source>
        <dbReference type="ARBA" id="ARBA00023163"/>
    </source>
</evidence>
<evidence type="ECO:0000259" key="6">
    <source>
        <dbReference type="PROSITE" id="PS50045"/>
    </source>
</evidence>
<dbReference type="PANTHER" id="PTHR32071:SF119">
    <property type="entry name" value="SIGMA L-DEPENDENT TRANSCRIPTIONAL REGULATOR YPLP-RELATED"/>
    <property type="match status" value="1"/>
</dbReference>
<accession>A0ABU5VRN7</accession>
<dbReference type="InterPro" id="IPR058031">
    <property type="entry name" value="AAA_lid_NorR"/>
</dbReference>
<dbReference type="Gene3D" id="3.40.50.300">
    <property type="entry name" value="P-loop containing nucleotide triphosphate hydrolases"/>
    <property type="match status" value="1"/>
</dbReference>
<dbReference type="SUPFAM" id="SSF46689">
    <property type="entry name" value="Homeodomain-like"/>
    <property type="match status" value="1"/>
</dbReference>
<dbReference type="Gene3D" id="1.10.10.60">
    <property type="entry name" value="Homeodomain-like"/>
    <property type="match status" value="1"/>
</dbReference>
<reference evidence="8 9" key="1">
    <citation type="submission" date="2023-11" db="EMBL/GenBank/DDBJ databases">
        <title>A Novel Polar Bacteriovorax (B. antarcticus) Isolated from the Biocrust in Antarctica.</title>
        <authorList>
            <person name="Mun W."/>
            <person name="Choi S.Y."/>
            <person name="Mitchell R.J."/>
        </authorList>
    </citation>
    <scope>NUCLEOTIDE SEQUENCE [LARGE SCALE GENOMIC DNA]</scope>
    <source>
        <strain evidence="8 9">PP10</strain>
    </source>
</reference>
<name>A0ABU5VRN7_9BACT</name>
<dbReference type="PANTHER" id="PTHR32071">
    <property type="entry name" value="TRANSCRIPTIONAL REGULATORY PROTEIN"/>
    <property type="match status" value="1"/>
</dbReference>
<sequence>MKPKKLSTLMIIDDDPDLLDLLCSFFKQRGYNVLTYADAREALDDIENNKVNADVVLSDFKLPVMSGVDFIKRIRKLNIVLPIILMTAEGSLEVSLEAIEAGAYDFVLKPLHFPQLLISVQRALFLNQVQTENSTLKSLFTEQDFLGLKGVIGRSPGFKQAMELAKRVSSSQANIIISGESGSGKEVVARAVHELGERKNKPFIAINCSAIPENLLESELFGYAKGAFTGAMGSKIGLFEEANEGTLFLDEIGDLALPLQAKLLRVLQERKIKRIGENTSRDITARIICATHKNLKKEVEAGKFREDLYFRLNVIPIYMPPLRDRKEDILPLSEYFLKKFSIMNNVTLKGFTKEAIKKLENHPWQGNVRELENAIERAVVLATSEYIEPDDLPSQDHGLGEAKSEAGASNALFAINSLMTLEDVCKKYIEFIFKKNNFAKEQTAKELDIDRKTLYRKLKEIESYELN</sequence>
<dbReference type="InterPro" id="IPR002197">
    <property type="entry name" value="HTH_Fis"/>
</dbReference>
<dbReference type="InterPro" id="IPR025943">
    <property type="entry name" value="Sigma_54_int_dom_ATP-bd_2"/>
</dbReference>
<dbReference type="PROSITE" id="PS00676">
    <property type="entry name" value="SIGMA54_INTERACT_2"/>
    <property type="match status" value="1"/>
</dbReference>
<dbReference type="Pfam" id="PF02954">
    <property type="entry name" value="HTH_8"/>
    <property type="match status" value="1"/>
</dbReference>
<keyword evidence="3" id="KW-0805">Transcription regulation</keyword>
<dbReference type="InterPro" id="IPR002078">
    <property type="entry name" value="Sigma_54_int"/>
</dbReference>
<dbReference type="PROSITE" id="PS00675">
    <property type="entry name" value="SIGMA54_INTERACT_1"/>
    <property type="match status" value="1"/>
</dbReference>
<gene>
    <name evidence="8" type="ORF">SHI21_05900</name>
</gene>
<dbReference type="SUPFAM" id="SSF52172">
    <property type="entry name" value="CheY-like"/>
    <property type="match status" value="1"/>
</dbReference>
<dbReference type="EMBL" id="JAYGJQ010000001">
    <property type="protein sequence ID" value="MEA9355721.1"/>
    <property type="molecule type" value="Genomic_DNA"/>
</dbReference>
<comment type="caution">
    <text evidence="8">The sequence shown here is derived from an EMBL/GenBank/DDBJ whole genome shotgun (WGS) entry which is preliminary data.</text>
</comment>
<organism evidence="8 9">
    <name type="scientific">Bacteriovorax antarcticus</name>
    <dbReference type="NCBI Taxonomy" id="3088717"/>
    <lineage>
        <taxon>Bacteria</taxon>
        <taxon>Pseudomonadati</taxon>
        <taxon>Bdellovibrionota</taxon>
        <taxon>Bacteriovoracia</taxon>
        <taxon>Bacteriovoracales</taxon>
        <taxon>Bacteriovoracaceae</taxon>
        <taxon>Bacteriovorax</taxon>
    </lineage>
</organism>
<keyword evidence="1" id="KW-0547">Nucleotide-binding</keyword>
<proteinExistence type="predicted"/>
<feature type="domain" description="Response regulatory" evidence="7">
    <location>
        <begin position="8"/>
        <end position="124"/>
    </location>
</feature>
<dbReference type="InterPro" id="IPR027417">
    <property type="entry name" value="P-loop_NTPase"/>
</dbReference>
<dbReference type="PROSITE" id="PS50110">
    <property type="entry name" value="RESPONSE_REGULATORY"/>
    <property type="match status" value="1"/>
</dbReference>
<evidence type="ECO:0000256" key="1">
    <source>
        <dbReference type="ARBA" id="ARBA00022741"/>
    </source>
</evidence>
<keyword evidence="2" id="KW-0067">ATP-binding</keyword>
<dbReference type="Gene3D" id="1.10.8.60">
    <property type="match status" value="1"/>
</dbReference>
<evidence type="ECO:0000256" key="3">
    <source>
        <dbReference type="ARBA" id="ARBA00023015"/>
    </source>
</evidence>
<dbReference type="SMART" id="SM00448">
    <property type="entry name" value="REC"/>
    <property type="match status" value="1"/>
</dbReference>
<dbReference type="Gene3D" id="3.40.50.2300">
    <property type="match status" value="1"/>
</dbReference>
<evidence type="ECO:0000259" key="7">
    <source>
        <dbReference type="PROSITE" id="PS50110"/>
    </source>
</evidence>